<proteinExistence type="inferred from homology"/>
<accession>A0A6L7EUA1</accession>
<dbReference type="PRINTS" id="PR00080">
    <property type="entry name" value="SDRFAMILY"/>
</dbReference>
<dbReference type="NCBIfam" id="NF009466">
    <property type="entry name" value="PRK12826.1-2"/>
    <property type="match status" value="1"/>
</dbReference>
<dbReference type="SUPFAM" id="SSF51735">
    <property type="entry name" value="NAD(P)-binding Rossmann-fold domains"/>
    <property type="match status" value="1"/>
</dbReference>
<comment type="similarity">
    <text evidence="1">Belongs to the short-chain dehydrogenases/reductases (SDR) family.</text>
</comment>
<comment type="caution">
    <text evidence="3">The sequence shown here is derived from an EMBL/GenBank/DDBJ whole genome shotgun (WGS) entry which is preliminary data.</text>
</comment>
<dbReference type="PRINTS" id="PR00081">
    <property type="entry name" value="GDHRDH"/>
</dbReference>
<dbReference type="InterPro" id="IPR036291">
    <property type="entry name" value="NAD(P)-bd_dom_sf"/>
</dbReference>
<organism evidence="3 4">
    <name type="scientific">Nocardioides flavescens</name>
    <dbReference type="NCBI Taxonomy" id="2691959"/>
    <lineage>
        <taxon>Bacteria</taxon>
        <taxon>Bacillati</taxon>
        <taxon>Actinomycetota</taxon>
        <taxon>Actinomycetes</taxon>
        <taxon>Propionibacteriales</taxon>
        <taxon>Nocardioidaceae</taxon>
        <taxon>Nocardioides</taxon>
    </lineage>
</organism>
<evidence type="ECO:0000313" key="3">
    <source>
        <dbReference type="EMBL" id="MXG89246.1"/>
    </source>
</evidence>
<dbReference type="CDD" id="cd05233">
    <property type="entry name" value="SDR_c"/>
    <property type="match status" value="1"/>
</dbReference>
<dbReference type="Pfam" id="PF13561">
    <property type="entry name" value="adh_short_C2"/>
    <property type="match status" value="1"/>
</dbReference>
<dbReference type="EMBL" id="WUEK01000003">
    <property type="protein sequence ID" value="MXG89246.1"/>
    <property type="molecule type" value="Genomic_DNA"/>
</dbReference>
<evidence type="ECO:0000256" key="2">
    <source>
        <dbReference type="ARBA" id="ARBA00023002"/>
    </source>
</evidence>
<name>A0A6L7EUA1_9ACTN</name>
<evidence type="ECO:0000313" key="4">
    <source>
        <dbReference type="Proteomes" id="UP000473325"/>
    </source>
</evidence>
<dbReference type="AlphaFoldDB" id="A0A6L7EUA1"/>
<dbReference type="GO" id="GO:0030497">
    <property type="term" value="P:fatty acid elongation"/>
    <property type="evidence" value="ECO:0007669"/>
    <property type="project" value="TreeGrafter"/>
</dbReference>
<dbReference type="Gene3D" id="3.40.50.720">
    <property type="entry name" value="NAD(P)-binding Rossmann-like Domain"/>
    <property type="match status" value="1"/>
</dbReference>
<dbReference type="FunFam" id="3.40.50.720:FF:000084">
    <property type="entry name" value="Short-chain dehydrogenase reductase"/>
    <property type="match status" value="1"/>
</dbReference>
<gene>
    <name evidence="3" type="ORF">GRQ65_06755</name>
</gene>
<dbReference type="PANTHER" id="PTHR42760">
    <property type="entry name" value="SHORT-CHAIN DEHYDROGENASES/REDUCTASES FAMILY MEMBER"/>
    <property type="match status" value="1"/>
</dbReference>
<dbReference type="GO" id="GO:0016616">
    <property type="term" value="F:oxidoreductase activity, acting on the CH-OH group of donors, NAD or NADP as acceptor"/>
    <property type="evidence" value="ECO:0007669"/>
    <property type="project" value="TreeGrafter"/>
</dbReference>
<dbReference type="InterPro" id="IPR020904">
    <property type="entry name" value="Sc_DH/Rdtase_CS"/>
</dbReference>
<keyword evidence="4" id="KW-1185">Reference proteome</keyword>
<dbReference type="PANTHER" id="PTHR42760:SF40">
    <property type="entry name" value="3-OXOACYL-[ACYL-CARRIER-PROTEIN] REDUCTASE, CHLOROPLASTIC"/>
    <property type="match status" value="1"/>
</dbReference>
<dbReference type="PROSITE" id="PS00061">
    <property type="entry name" value="ADH_SHORT"/>
    <property type="match status" value="1"/>
</dbReference>
<keyword evidence="2" id="KW-0560">Oxidoreductase</keyword>
<evidence type="ECO:0000256" key="1">
    <source>
        <dbReference type="ARBA" id="ARBA00006484"/>
    </source>
</evidence>
<sequence>MRQSPDSTFDPLAALRPAPGLRVLVTGGTSGIGLAIVRVLEAAGARVHVCGTDADRLAAHLGAVDGRTGTVCDVSSETEVRTLFAEAHEALGGLDVLVNNAGIAGPTAPVEKVDPAEWRRTLDIDLTGAFLCAREAAPLLRDTSGAIVNISSVAGRLGYALRSPYNAAKFGMRGLTESLARELGPDGVRVNEVLPGFVDSDRLNRTTQARAEAMEVPFEEVEQILLSKTSLRTKVSEEEVALLVAYLLSPAARGISGQSLSICGNVEYL</sequence>
<reference evidence="3 4" key="1">
    <citation type="submission" date="2019-12" db="EMBL/GenBank/DDBJ databases">
        <authorList>
            <person name="Kun Z."/>
        </authorList>
    </citation>
    <scope>NUCLEOTIDE SEQUENCE [LARGE SCALE GENOMIC DNA]</scope>
    <source>
        <strain evidence="3 4">YIM 123512</strain>
    </source>
</reference>
<dbReference type="Proteomes" id="UP000473325">
    <property type="component" value="Unassembled WGS sequence"/>
</dbReference>
<protein>
    <submittedName>
        <fullName evidence="3">SDR family oxidoreductase</fullName>
    </submittedName>
</protein>
<dbReference type="InterPro" id="IPR002347">
    <property type="entry name" value="SDR_fam"/>
</dbReference>
<dbReference type="RefSeq" id="WP_160876433.1">
    <property type="nucleotide sequence ID" value="NZ_WUEK01000003.1"/>
</dbReference>